<keyword evidence="13" id="KW-0694">RNA-binding</keyword>
<keyword evidence="5" id="KW-0399">Innate immunity</keyword>
<comment type="catalytic activity">
    <reaction evidence="15">
        <text>ATP + H2O = ADP + phosphate + H(+)</text>
        <dbReference type="Rhea" id="RHEA:13065"/>
        <dbReference type="ChEBI" id="CHEBI:15377"/>
        <dbReference type="ChEBI" id="CHEBI:15378"/>
        <dbReference type="ChEBI" id="CHEBI:30616"/>
        <dbReference type="ChEBI" id="CHEBI:43474"/>
        <dbReference type="ChEBI" id="CHEBI:456216"/>
        <dbReference type="EC" id="3.6.4.13"/>
    </reaction>
    <physiologicalReaction direction="left-to-right" evidence="15">
        <dbReference type="Rhea" id="RHEA:13066"/>
    </physiologicalReaction>
</comment>
<keyword evidence="7" id="KW-0547">Nucleotide-binding</keyword>
<dbReference type="GO" id="GO:0016787">
    <property type="term" value="F:hydrolase activity"/>
    <property type="evidence" value="ECO:0007669"/>
    <property type="project" value="UniProtKB-KW"/>
</dbReference>
<keyword evidence="10" id="KW-0862">Zinc</keyword>
<evidence type="ECO:0000256" key="12">
    <source>
        <dbReference type="ARBA" id="ARBA00022859"/>
    </source>
</evidence>
<dbReference type="PROSITE" id="PS51194">
    <property type="entry name" value="HELICASE_CTER"/>
    <property type="match status" value="1"/>
</dbReference>
<comment type="similarity">
    <text evidence="2">Belongs to the helicase family. RLR subfamily.</text>
</comment>
<dbReference type="PROSITE" id="PS51192">
    <property type="entry name" value="HELICASE_ATP_BIND_1"/>
    <property type="match status" value="1"/>
</dbReference>
<dbReference type="GO" id="GO:0003677">
    <property type="term" value="F:DNA binding"/>
    <property type="evidence" value="ECO:0007669"/>
    <property type="project" value="InterPro"/>
</dbReference>
<keyword evidence="17" id="KW-1185">Reference proteome</keyword>
<evidence type="ECO:0000256" key="3">
    <source>
        <dbReference type="ARBA" id="ARBA00012552"/>
    </source>
</evidence>
<evidence type="ECO:0000256" key="14">
    <source>
        <dbReference type="ARBA" id="ARBA00023118"/>
    </source>
</evidence>
<proteinExistence type="inferred from homology"/>
<accession>A0A6S7G4J9</accession>
<dbReference type="SMART" id="SM00487">
    <property type="entry name" value="DEXDc"/>
    <property type="match status" value="1"/>
</dbReference>
<evidence type="ECO:0000256" key="4">
    <source>
        <dbReference type="ARBA" id="ARBA00022490"/>
    </source>
</evidence>
<keyword evidence="9 16" id="KW-0347">Helicase</keyword>
<evidence type="ECO:0000256" key="5">
    <source>
        <dbReference type="ARBA" id="ARBA00022588"/>
    </source>
</evidence>
<evidence type="ECO:0000256" key="7">
    <source>
        <dbReference type="ARBA" id="ARBA00022741"/>
    </source>
</evidence>
<evidence type="ECO:0000256" key="13">
    <source>
        <dbReference type="ARBA" id="ARBA00022884"/>
    </source>
</evidence>
<gene>
    <name evidence="16" type="ORF">PACLA_8A047536</name>
</gene>
<dbReference type="InterPro" id="IPR021673">
    <property type="entry name" value="RLR_CTR"/>
</dbReference>
<dbReference type="EMBL" id="CACRXK020000652">
    <property type="protein sequence ID" value="CAB3983752.1"/>
    <property type="molecule type" value="Genomic_DNA"/>
</dbReference>
<evidence type="ECO:0000256" key="11">
    <source>
        <dbReference type="ARBA" id="ARBA00022840"/>
    </source>
</evidence>
<keyword evidence="8" id="KW-0378">Hydrolase</keyword>
<evidence type="ECO:0000256" key="2">
    <source>
        <dbReference type="ARBA" id="ARBA00006866"/>
    </source>
</evidence>
<evidence type="ECO:0000256" key="10">
    <source>
        <dbReference type="ARBA" id="ARBA00022833"/>
    </source>
</evidence>
<dbReference type="Pfam" id="PF04851">
    <property type="entry name" value="ResIII"/>
    <property type="match status" value="1"/>
</dbReference>
<organism evidence="16 17">
    <name type="scientific">Paramuricea clavata</name>
    <name type="common">Red gorgonian</name>
    <name type="synonym">Violescent sea-whip</name>
    <dbReference type="NCBI Taxonomy" id="317549"/>
    <lineage>
        <taxon>Eukaryota</taxon>
        <taxon>Metazoa</taxon>
        <taxon>Cnidaria</taxon>
        <taxon>Anthozoa</taxon>
        <taxon>Octocorallia</taxon>
        <taxon>Malacalcyonacea</taxon>
        <taxon>Plexauridae</taxon>
        <taxon>Paramuricea</taxon>
    </lineage>
</organism>
<keyword evidence="4" id="KW-0963">Cytoplasm</keyword>
<dbReference type="InterPro" id="IPR051363">
    <property type="entry name" value="RLR_Helicase"/>
</dbReference>
<keyword evidence="11" id="KW-0067">ATP-binding</keyword>
<comment type="subcellular location">
    <subcellularLocation>
        <location evidence="1">Cytoplasm</location>
    </subcellularLocation>
</comment>
<protein>
    <recommendedName>
        <fullName evidence="3">RNA helicase</fullName>
        <ecNumber evidence="3">3.6.4.13</ecNumber>
    </recommendedName>
</protein>
<keyword evidence="6" id="KW-0479">Metal-binding</keyword>
<dbReference type="Proteomes" id="UP001152795">
    <property type="component" value="Unassembled WGS sequence"/>
</dbReference>
<reference evidence="16" key="1">
    <citation type="submission" date="2020-04" db="EMBL/GenBank/DDBJ databases">
        <authorList>
            <person name="Alioto T."/>
            <person name="Alioto T."/>
            <person name="Gomez Garrido J."/>
        </authorList>
    </citation>
    <scope>NUCLEOTIDE SEQUENCE</scope>
    <source>
        <strain evidence="16">A484AB</strain>
    </source>
</reference>
<dbReference type="InterPro" id="IPR001650">
    <property type="entry name" value="Helicase_C-like"/>
</dbReference>
<dbReference type="PANTHER" id="PTHR14074:SF16">
    <property type="entry name" value="ANTIVIRAL INNATE IMMUNE RESPONSE RECEPTOR RIG-I"/>
    <property type="match status" value="1"/>
</dbReference>
<keyword evidence="12" id="KW-0391">Immunity</keyword>
<dbReference type="GO" id="GO:0005524">
    <property type="term" value="F:ATP binding"/>
    <property type="evidence" value="ECO:0007669"/>
    <property type="project" value="UniProtKB-KW"/>
</dbReference>
<dbReference type="InterPro" id="IPR014001">
    <property type="entry name" value="Helicase_ATP-bd"/>
</dbReference>
<dbReference type="GO" id="GO:0045087">
    <property type="term" value="P:innate immune response"/>
    <property type="evidence" value="ECO:0007669"/>
    <property type="project" value="UniProtKB-KW"/>
</dbReference>
<dbReference type="SUPFAM" id="SSF52540">
    <property type="entry name" value="P-loop containing nucleoside triphosphate hydrolases"/>
    <property type="match status" value="2"/>
</dbReference>
<evidence type="ECO:0000313" key="16">
    <source>
        <dbReference type="EMBL" id="CAB3983752.1"/>
    </source>
</evidence>
<dbReference type="InterPro" id="IPR041204">
    <property type="entry name" value="RIG-I-like_C"/>
</dbReference>
<dbReference type="InterPro" id="IPR027417">
    <property type="entry name" value="P-loop_NTPase"/>
</dbReference>
<dbReference type="GO" id="GO:0003724">
    <property type="term" value="F:RNA helicase activity"/>
    <property type="evidence" value="ECO:0007669"/>
    <property type="project" value="UniProtKB-EC"/>
</dbReference>
<name>A0A6S7G4J9_PARCT</name>
<dbReference type="GO" id="GO:0005737">
    <property type="term" value="C:cytoplasm"/>
    <property type="evidence" value="ECO:0007669"/>
    <property type="project" value="UniProtKB-SubCell"/>
</dbReference>
<dbReference type="Pfam" id="PF18119">
    <property type="entry name" value="RIG-I_C"/>
    <property type="match status" value="1"/>
</dbReference>
<sequence>MTYGSKGDPPLIKKLQAKVWEAIPLANLKVCFHCLVTATISDGRRDDRVLEAGVAADIRIKISFSNPTEGQIKEVKGFCERFKISHCEDAVKLRQHFNDFLDENIRQYVNLVKTTFSDETPLIFIFRLSDLGAANSFWKDFNEGDLKSTIRTKLQSFPEENNCFKNKDIQFDIFIDEDDFQKVHHTLENPKECKVLVDSMEKQELKLRDYQVELVKPALEGKNTIICAPTGSGKTFVAIGAIKHHMTCPDRKCVAFIVNTVSLVEQQQAYLERYLPESVDVSSICGNNPDISLLSVLENAHVVVLTAQVLLNSLKKDKQGTEQAAAVEKEISISKFSLLVFDECHHTTKEHPYNEIMKWYMKEKFEVSSSNLPHIIGLSASLGIGTGNSGSGEKAEQNIMGICASLDVHELQVHAEKQDTRVKIAPISRDHVNVFQKTISDTMTDIETMMSSVRIPAIPHGSQPYENWVVNLCNENLGRDILTCSEHLKFYNSSLMINDQIRSEDALQYLQKKIHSKESTEMEIKLREVFDKAVAAIQDGDSEPNPGLQILEEHLFEKLSCAAKNGLESKGIIFVRTRFVAETLVDWLKNSQALQNLVKHPTSVIGCGHRDGKAGMPKARQDREIDKFRNGDCNVIVATSVLLEGIDIKKCNFAIDFGMPGNEITLMQARGRVRANGPRDDWQYVIIVPREQAMMKERDLLKEKLMKETVAKVKRKSKEDFEKQIEHLQKEAYNEYLEKNLAKQSSSQASPVPDDIDFHCKKCETFACKAKHIKLFSNTCRIVPKYKTNLHNVIFKEASSKSLPGGFCKTGKVHCESCDQDWGVRAKNKFGEFPMLKIFSFRVKRNSEELVYKQWKEFPYKLETFDTVNDVDLQH</sequence>
<dbReference type="Pfam" id="PF00271">
    <property type="entry name" value="Helicase_C"/>
    <property type="match status" value="1"/>
</dbReference>
<dbReference type="Gene3D" id="3.40.50.300">
    <property type="entry name" value="P-loop containing nucleotide triphosphate hydrolases"/>
    <property type="match status" value="2"/>
</dbReference>
<dbReference type="InterPro" id="IPR006935">
    <property type="entry name" value="Helicase/UvrB_N"/>
</dbReference>
<evidence type="ECO:0000256" key="6">
    <source>
        <dbReference type="ARBA" id="ARBA00022723"/>
    </source>
</evidence>
<keyword evidence="14" id="KW-0051">Antiviral defense</keyword>
<evidence type="ECO:0000256" key="9">
    <source>
        <dbReference type="ARBA" id="ARBA00022806"/>
    </source>
</evidence>
<evidence type="ECO:0000256" key="15">
    <source>
        <dbReference type="ARBA" id="ARBA00049390"/>
    </source>
</evidence>
<dbReference type="EC" id="3.6.4.13" evidence="3"/>
<dbReference type="GO" id="GO:0051607">
    <property type="term" value="P:defense response to virus"/>
    <property type="evidence" value="ECO:0007669"/>
    <property type="project" value="UniProtKB-KW"/>
</dbReference>
<dbReference type="PANTHER" id="PTHR14074">
    <property type="entry name" value="HELICASE WITH DEATH DOMAIN-RELATED"/>
    <property type="match status" value="1"/>
</dbReference>
<dbReference type="OrthoDB" id="416741at2759"/>
<dbReference type="Pfam" id="PF11648">
    <property type="entry name" value="RIG-I_C-RD"/>
    <property type="match status" value="1"/>
</dbReference>
<dbReference type="InterPro" id="IPR038557">
    <property type="entry name" value="RLR_C_sf"/>
</dbReference>
<dbReference type="GO" id="GO:0046872">
    <property type="term" value="F:metal ion binding"/>
    <property type="evidence" value="ECO:0007669"/>
    <property type="project" value="UniProtKB-KW"/>
</dbReference>
<evidence type="ECO:0000256" key="1">
    <source>
        <dbReference type="ARBA" id="ARBA00004496"/>
    </source>
</evidence>
<dbReference type="Gene3D" id="2.170.150.30">
    <property type="entry name" value="RIG-I-like receptor, C-terminal regulatory domain"/>
    <property type="match status" value="1"/>
</dbReference>
<comment type="caution">
    <text evidence="16">The sequence shown here is derived from an EMBL/GenBank/DDBJ whole genome shotgun (WGS) entry which is preliminary data.</text>
</comment>
<evidence type="ECO:0000256" key="8">
    <source>
        <dbReference type="ARBA" id="ARBA00022801"/>
    </source>
</evidence>
<dbReference type="AlphaFoldDB" id="A0A6S7G4J9"/>
<dbReference type="Gene3D" id="1.20.1320.30">
    <property type="match status" value="1"/>
</dbReference>
<dbReference type="PROSITE" id="PS51789">
    <property type="entry name" value="RLR_CTR"/>
    <property type="match status" value="1"/>
</dbReference>
<dbReference type="SMART" id="SM00490">
    <property type="entry name" value="HELICc"/>
    <property type="match status" value="1"/>
</dbReference>
<evidence type="ECO:0000313" key="17">
    <source>
        <dbReference type="Proteomes" id="UP001152795"/>
    </source>
</evidence>
<dbReference type="GO" id="GO:0003723">
    <property type="term" value="F:RNA binding"/>
    <property type="evidence" value="ECO:0007669"/>
    <property type="project" value="UniProtKB-KW"/>
</dbReference>